<dbReference type="InterPro" id="IPR018763">
    <property type="entry name" value="DUF2334"/>
</dbReference>
<comment type="caution">
    <text evidence="1">The sequence shown here is derived from an EMBL/GenBank/DDBJ whole genome shotgun (WGS) entry which is preliminary data.</text>
</comment>
<dbReference type="InterPro" id="IPR011330">
    <property type="entry name" value="Glyco_hydro/deAcase_b/a-brl"/>
</dbReference>
<name>A0A3N1D646_9ACTN</name>
<dbReference type="AlphaFoldDB" id="A0A3N1D646"/>
<dbReference type="OrthoDB" id="9763050at2"/>
<keyword evidence="2" id="KW-1185">Reference proteome</keyword>
<protein>
    <recommendedName>
        <fullName evidence="3">Polysaccharide deacetylase</fullName>
    </recommendedName>
</protein>
<dbReference type="GO" id="GO:0005975">
    <property type="term" value="P:carbohydrate metabolic process"/>
    <property type="evidence" value="ECO:0007669"/>
    <property type="project" value="InterPro"/>
</dbReference>
<gene>
    <name evidence="1" type="ORF">EDD29_6699</name>
</gene>
<dbReference type="Gene3D" id="3.20.20.370">
    <property type="entry name" value="Glycoside hydrolase/deacetylase"/>
    <property type="match status" value="1"/>
</dbReference>
<sequence length="244" mass="25661">MPSREARLVVSVHDVAPATAAATETWLTDLEARGVPASLLVIPGPFAGGRGLATDPEFAGRLRALDGRHEISLHGLTHTRVPGGAPLRQWANTVLARGAGEFCALDAGEARRRLTAGLAIMETAGLRVDGFTPPGWLASPGTRDALARLGFGYWTSQTGVHDLHRRRVLRVPALSHRPGGTGERAGAALMVRAARALASSGRSLRIALHPADLDRPGLREAALTAIDTALRAGARPVTYRALIA</sequence>
<dbReference type="SUPFAM" id="SSF88713">
    <property type="entry name" value="Glycoside hydrolase/deacetylase"/>
    <property type="match status" value="1"/>
</dbReference>
<dbReference type="RefSeq" id="WP_123668176.1">
    <property type="nucleotide sequence ID" value="NZ_RJKE01000001.1"/>
</dbReference>
<organism evidence="1 2">
    <name type="scientific">Actinocorallia herbida</name>
    <dbReference type="NCBI Taxonomy" id="58109"/>
    <lineage>
        <taxon>Bacteria</taxon>
        <taxon>Bacillati</taxon>
        <taxon>Actinomycetota</taxon>
        <taxon>Actinomycetes</taxon>
        <taxon>Streptosporangiales</taxon>
        <taxon>Thermomonosporaceae</taxon>
        <taxon>Actinocorallia</taxon>
    </lineage>
</organism>
<evidence type="ECO:0000313" key="2">
    <source>
        <dbReference type="Proteomes" id="UP000272400"/>
    </source>
</evidence>
<evidence type="ECO:0008006" key="3">
    <source>
        <dbReference type="Google" id="ProtNLM"/>
    </source>
</evidence>
<dbReference type="EMBL" id="RJKE01000001">
    <property type="protein sequence ID" value="ROO89012.1"/>
    <property type="molecule type" value="Genomic_DNA"/>
</dbReference>
<evidence type="ECO:0000313" key="1">
    <source>
        <dbReference type="EMBL" id="ROO89012.1"/>
    </source>
</evidence>
<reference evidence="1 2" key="1">
    <citation type="submission" date="2018-11" db="EMBL/GenBank/DDBJ databases">
        <title>Sequencing the genomes of 1000 actinobacteria strains.</title>
        <authorList>
            <person name="Klenk H.-P."/>
        </authorList>
    </citation>
    <scope>NUCLEOTIDE SEQUENCE [LARGE SCALE GENOMIC DNA]</scope>
    <source>
        <strain evidence="1 2">DSM 44254</strain>
    </source>
</reference>
<dbReference type="Proteomes" id="UP000272400">
    <property type="component" value="Unassembled WGS sequence"/>
</dbReference>
<proteinExistence type="predicted"/>
<dbReference type="Pfam" id="PF10096">
    <property type="entry name" value="DUF2334"/>
    <property type="match status" value="1"/>
</dbReference>
<accession>A0A3N1D646</accession>